<dbReference type="Pfam" id="PF21688">
    <property type="entry name" value="FAD-depend_C"/>
    <property type="match status" value="1"/>
</dbReference>
<dbReference type="PANTHER" id="PTHR42842">
    <property type="entry name" value="FAD/NAD(P)-BINDING OXIDOREDUCTASE"/>
    <property type="match status" value="1"/>
</dbReference>
<feature type="domain" description="FAD-binding" evidence="1">
    <location>
        <begin position="83"/>
        <end position="114"/>
    </location>
</feature>
<dbReference type="InterPro" id="IPR002938">
    <property type="entry name" value="FAD-bd"/>
</dbReference>
<proteinExistence type="predicted"/>
<reference evidence="4 5" key="1">
    <citation type="submission" date="2019-11" db="EMBL/GenBank/DDBJ databases">
        <title>Comparative genomics of hydrocarbon-degrading Desulfosarcina strains.</title>
        <authorList>
            <person name="Watanabe M."/>
            <person name="Kojima H."/>
            <person name="Fukui M."/>
        </authorList>
    </citation>
    <scope>NUCLEOTIDE SEQUENCE [LARGE SCALE GENOMIC DNA]</scope>
    <source>
        <strain evidence="4 5">PL12</strain>
    </source>
</reference>
<dbReference type="Gene3D" id="3.50.50.60">
    <property type="entry name" value="FAD/NAD(P)-binding domain"/>
    <property type="match status" value="2"/>
</dbReference>
<dbReference type="GO" id="GO:0016491">
    <property type="term" value="F:oxidoreductase activity"/>
    <property type="evidence" value="ECO:0007669"/>
    <property type="project" value="InterPro"/>
</dbReference>
<dbReference type="AlphaFoldDB" id="A0A5K7YEQ9"/>
<dbReference type="InterPro" id="IPR036188">
    <property type="entry name" value="FAD/NAD-bd_sf"/>
</dbReference>
<dbReference type="EMBL" id="AP021874">
    <property type="protein sequence ID" value="BBO67506.1"/>
    <property type="molecule type" value="Genomic_DNA"/>
</dbReference>
<dbReference type="RefSeq" id="WP_155315761.1">
    <property type="nucleotide sequence ID" value="NZ_AP021874.1"/>
</dbReference>
<accession>A0A5K7YEQ9</accession>
<dbReference type="Proteomes" id="UP000427906">
    <property type="component" value="Chromosome"/>
</dbReference>
<feature type="domain" description="Amine oxidase" evidence="2">
    <location>
        <begin position="180"/>
        <end position="249"/>
    </location>
</feature>
<dbReference type="Pfam" id="PF01593">
    <property type="entry name" value="Amino_oxidase"/>
    <property type="match status" value="1"/>
</dbReference>
<dbReference type="SUPFAM" id="SSF51905">
    <property type="entry name" value="FAD/NAD(P)-binding domain"/>
    <property type="match status" value="1"/>
</dbReference>
<feature type="domain" description="FAD-dependent protein C-terminal" evidence="3">
    <location>
        <begin position="268"/>
        <end position="464"/>
    </location>
</feature>
<dbReference type="InterPro" id="IPR028348">
    <property type="entry name" value="FAD-binding_protein"/>
</dbReference>
<dbReference type="InterPro" id="IPR002937">
    <property type="entry name" value="Amino_oxidase"/>
</dbReference>
<sequence>MPENVSLTLPPPMAADPEAIQRALSQKLGHPIDADRFVIARRSIDARKRTIRVNLGIRVYAAGELPTKGLPEFSYRDVRSAPPVVIVGAGPAGLFAALRLVELGFRPVVVERGKPVKERRRDVAALNRRGILDGESNYAYGEGGAGTFSDGKLYTRSRKRGDHRRVLHRFHQHGADPRILSEAHPHIGSNRLPGIVAAMRTTIETHGGEIHFRQKVVDLSVSGGRATGVRLADGHRIEGRAVVLASGHSARDVYEMLMARKIALDAKSFAMGVRVEHPQGLIDRIQYHGQARGDYLPAAAYHLVQQVDGRGVYSFCMCPGGFIVPASTRRDGLVVNGMSFSRRNSPYANAGIVVEIRPGDIPVRDPAGPLAGLNYQRTLEHIACKNGGGGVVAPAQRLADFVNNRSSPRLPACSYPPGVVASSLHEWLPDSLRLRLQAGFKAFDRKMRGFITNDAIVVGVESRTSSPIRIPRDSSTFQHIGMPGLFPCGEGAGYAGGIVSCAVDGERVAAAVAHFLTG</sequence>
<evidence type="ECO:0000259" key="3">
    <source>
        <dbReference type="Pfam" id="PF21688"/>
    </source>
</evidence>
<dbReference type="InterPro" id="IPR049516">
    <property type="entry name" value="FAD-depend_C"/>
</dbReference>
<name>A0A5K7YEQ9_9BACT</name>
<evidence type="ECO:0000259" key="1">
    <source>
        <dbReference type="Pfam" id="PF01494"/>
    </source>
</evidence>
<dbReference type="OrthoDB" id="9772594at2"/>
<protein>
    <submittedName>
        <fullName evidence="4">NAD-utilizing dehydrogenase</fullName>
    </submittedName>
</protein>
<dbReference type="KEGG" id="dalk:DSCA_14360"/>
<dbReference type="PRINTS" id="PR00419">
    <property type="entry name" value="ADXRDTASE"/>
</dbReference>
<dbReference type="Pfam" id="PF01494">
    <property type="entry name" value="FAD_binding_3"/>
    <property type="match status" value="1"/>
</dbReference>
<evidence type="ECO:0000313" key="4">
    <source>
        <dbReference type="EMBL" id="BBO67506.1"/>
    </source>
</evidence>
<gene>
    <name evidence="4" type="ORF">DSCA_14360</name>
</gene>
<evidence type="ECO:0000259" key="2">
    <source>
        <dbReference type="Pfam" id="PF01593"/>
    </source>
</evidence>
<dbReference type="GO" id="GO:0071949">
    <property type="term" value="F:FAD binding"/>
    <property type="evidence" value="ECO:0007669"/>
    <property type="project" value="InterPro"/>
</dbReference>
<keyword evidence="5" id="KW-1185">Reference proteome</keyword>
<evidence type="ECO:0000313" key="5">
    <source>
        <dbReference type="Proteomes" id="UP000427906"/>
    </source>
</evidence>
<dbReference type="PIRSF" id="PIRSF038984">
    <property type="entry name" value="FAD_binding_protein"/>
    <property type="match status" value="1"/>
</dbReference>
<dbReference type="PANTHER" id="PTHR42842:SF3">
    <property type="entry name" value="FAD_NAD(P)-BINDING OXIDOREDUCTASE FAMILY PROTEIN"/>
    <property type="match status" value="1"/>
</dbReference>
<organism evidence="4 5">
    <name type="scientific">Desulfosarcina alkanivorans</name>
    <dbReference type="NCBI Taxonomy" id="571177"/>
    <lineage>
        <taxon>Bacteria</taxon>
        <taxon>Pseudomonadati</taxon>
        <taxon>Thermodesulfobacteriota</taxon>
        <taxon>Desulfobacteria</taxon>
        <taxon>Desulfobacterales</taxon>
        <taxon>Desulfosarcinaceae</taxon>
        <taxon>Desulfosarcina</taxon>
    </lineage>
</organism>